<organism evidence="2 3">
    <name type="scientific">Fusicatenibacter faecihominis</name>
    <dbReference type="NCBI Taxonomy" id="2881276"/>
    <lineage>
        <taxon>Bacteria</taxon>
        <taxon>Bacillati</taxon>
        <taxon>Bacillota</taxon>
        <taxon>Clostridia</taxon>
        <taxon>Lachnospirales</taxon>
        <taxon>Lachnospiraceae</taxon>
        <taxon>Fusicatenibacter</taxon>
    </lineage>
</organism>
<dbReference type="PANTHER" id="PTHR43792:SF16">
    <property type="entry name" value="N-ACETYLTRANSFERASE DOMAIN-CONTAINING PROTEIN"/>
    <property type="match status" value="1"/>
</dbReference>
<evidence type="ECO:0000259" key="1">
    <source>
        <dbReference type="PROSITE" id="PS51186"/>
    </source>
</evidence>
<reference evidence="2 3" key="1">
    <citation type="submission" date="2021-10" db="EMBL/GenBank/DDBJ databases">
        <title>Anaerobic single-cell dispensing facilitates the cultivation of human gut bacteria.</title>
        <authorList>
            <person name="Afrizal A."/>
        </authorList>
    </citation>
    <scope>NUCLEOTIDE SEQUENCE [LARGE SCALE GENOMIC DNA]</scope>
    <source>
        <strain evidence="2 3">CLA-AA-H277</strain>
    </source>
</reference>
<keyword evidence="3" id="KW-1185">Reference proteome</keyword>
<gene>
    <name evidence="2" type="ORF">LKD71_05130</name>
</gene>
<dbReference type="PANTHER" id="PTHR43792">
    <property type="entry name" value="GNAT FAMILY, PUTATIVE (AFU_ORTHOLOGUE AFUA_3G00765)-RELATED-RELATED"/>
    <property type="match status" value="1"/>
</dbReference>
<dbReference type="InterPro" id="IPR016181">
    <property type="entry name" value="Acyl_CoA_acyltransferase"/>
</dbReference>
<evidence type="ECO:0000313" key="3">
    <source>
        <dbReference type="Proteomes" id="UP001197875"/>
    </source>
</evidence>
<dbReference type="InterPro" id="IPR051531">
    <property type="entry name" value="N-acetyltransferase"/>
</dbReference>
<evidence type="ECO:0000313" key="2">
    <source>
        <dbReference type="EMBL" id="MCC2189201.1"/>
    </source>
</evidence>
<dbReference type="Pfam" id="PF13302">
    <property type="entry name" value="Acetyltransf_3"/>
    <property type="match status" value="1"/>
</dbReference>
<dbReference type="AlphaFoldDB" id="A0AAE3DR87"/>
<accession>A0AAE3DR87</accession>
<sequence length="233" mass="27187">MKKTDTKTNVLLTDDPALVRAAAAQNRPVVYYERPGAEAVYEADYTVQSLDELDELFFQRVYERHYGLPWCIGETEQLKIRESTEEDVEKLLAFFTDEEARRWLFEGEGKLFSEEEQREKLKAYVRNRYGFYGYGFYSVLWKETGELAAWAGFQERQYQGKQVLELGYLTAPSFRRQGIASEAVGLLSEEMEDLTGEIKAFIFCHPENLASRRTAEKLCHLYPEHFQLVLEEL</sequence>
<name>A0AAE3DR87_9FIRM</name>
<protein>
    <submittedName>
        <fullName evidence="2">GNAT family N-acetyltransferase</fullName>
    </submittedName>
</protein>
<dbReference type="RefSeq" id="WP_227614613.1">
    <property type="nucleotide sequence ID" value="NZ_JAJEPR010000006.1"/>
</dbReference>
<dbReference type="EMBL" id="JAJEPR010000006">
    <property type="protein sequence ID" value="MCC2189201.1"/>
    <property type="molecule type" value="Genomic_DNA"/>
</dbReference>
<dbReference type="Gene3D" id="3.40.630.30">
    <property type="match status" value="1"/>
</dbReference>
<dbReference type="InterPro" id="IPR000182">
    <property type="entry name" value="GNAT_dom"/>
</dbReference>
<dbReference type="Proteomes" id="UP001197875">
    <property type="component" value="Unassembled WGS sequence"/>
</dbReference>
<comment type="caution">
    <text evidence="2">The sequence shown here is derived from an EMBL/GenBank/DDBJ whole genome shotgun (WGS) entry which is preliminary data.</text>
</comment>
<proteinExistence type="predicted"/>
<feature type="domain" description="N-acetyltransferase" evidence="1">
    <location>
        <begin position="78"/>
        <end position="233"/>
    </location>
</feature>
<dbReference type="SUPFAM" id="SSF55729">
    <property type="entry name" value="Acyl-CoA N-acyltransferases (Nat)"/>
    <property type="match status" value="1"/>
</dbReference>
<dbReference type="PROSITE" id="PS51186">
    <property type="entry name" value="GNAT"/>
    <property type="match status" value="1"/>
</dbReference>
<dbReference type="GO" id="GO:0016747">
    <property type="term" value="F:acyltransferase activity, transferring groups other than amino-acyl groups"/>
    <property type="evidence" value="ECO:0007669"/>
    <property type="project" value="InterPro"/>
</dbReference>